<dbReference type="GO" id="GO:0033857">
    <property type="term" value="F:5-diphosphoinositol pentakisphosphate 1-kinase activity"/>
    <property type="evidence" value="ECO:0007669"/>
    <property type="project" value="TreeGrafter"/>
</dbReference>
<dbReference type="CDD" id="cd07061">
    <property type="entry name" value="HP_HAP_like"/>
    <property type="match status" value="1"/>
</dbReference>
<evidence type="ECO:0000256" key="11">
    <source>
        <dbReference type="SAM" id="MobiDB-lite"/>
    </source>
</evidence>
<dbReference type="GO" id="GO:0005524">
    <property type="term" value="F:ATP binding"/>
    <property type="evidence" value="ECO:0007669"/>
    <property type="project" value="UniProtKB-KW"/>
</dbReference>
<name>A0AB34J0E4_PRYPA</name>
<feature type="domain" description="VIP1 N-terminal" evidence="12">
    <location>
        <begin position="59"/>
        <end position="152"/>
    </location>
</feature>
<dbReference type="Gene3D" id="3.40.50.1240">
    <property type="entry name" value="Phosphoglycerate mutase-like"/>
    <property type="match status" value="1"/>
</dbReference>
<accession>A0AB34J0E4</accession>
<dbReference type="PANTHER" id="PTHR12750:SF9">
    <property type="entry name" value="INOSITOL HEXAKISPHOSPHATE AND DIPHOSPHOINOSITOL-PENTAKISPHOSPHATE KINASE"/>
    <property type="match status" value="1"/>
</dbReference>
<evidence type="ECO:0000256" key="3">
    <source>
        <dbReference type="ARBA" id="ARBA00022553"/>
    </source>
</evidence>
<comment type="catalytic activity">
    <reaction evidence="9">
        <text>1D-myo-inositol hexakisphosphate + ATP = 1-diphospho-1D-myo-inositol 2,3,4,5,6-pentakisphosphate + ADP</text>
        <dbReference type="Rhea" id="RHEA:37459"/>
        <dbReference type="ChEBI" id="CHEBI:30616"/>
        <dbReference type="ChEBI" id="CHEBI:58130"/>
        <dbReference type="ChEBI" id="CHEBI:74946"/>
        <dbReference type="ChEBI" id="CHEBI:456216"/>
        <dbReference type="EC" id="2.7.4.24"/>
    </reaction>
    <physiologicalReaction direction="left-to-right" evidence="9">
        <dbReference type="Rhea" id="RHEA:37460"/>
    </physiologicalReaction>
</comment>
<comment type="similarity">
    <text evidence="1 10">Belongs to the histidine acid phosphatase family. VIP1 subfamily.</text>
</comment>
<comment type="caution">
    <text evidence="13">The sequence shown here is derived from an EMBL/GenBank/DDBJ whole genome shotgun (WGS) entry which is preliminary data.</text>
</comment>
<evidence type="ECO:0000256" key="1">
    <source>
        <dbReference type="ARBA" id="ARBA00005609"/>
    </source>
</evidence>
<dbReference type="InterPro" id="IPR037446">
    <property type="entry name" value="His_Pase_VIP1"/>
</dbReference>
<keyword evidence="7 10" id="KW-0067">ATP-binding</keyword>
<dbReference type="EC" id="2.7.4.24" evidence="10"/>
<keyword evidence="2 10" id="KW-0963">Cytoplasm</keyword>
<dbReference type="GO" id="GO:0006020">
    <property type="term" value="P:inositol metabolic process"/>
    <property type="evidence" value="ECO:0007669"/>
    <property type="project" value="TreeGrafter"/>
</dbReference>
<evidence type="ECO:0000256" key="8">
    <source>
        <dbReference type="ARBA" id="ARBA00033696"/>
    </source>
</evidence>
<dbReference type="SUPFAM" id="SSF56059">
    <property type="entry name" value="Glutathione synthetase ATP-binding domain-like"/>
    <property type="match status" value="1"/>
</dbReference>
<dbReference type="Gene3D" id="3.40.50.11950">
    <property type="match status" value="1"/>
</dbReference>
<comment type="catalytic activity">
    <reaction evidence="8">
        <text>5-diphospho-1D-myo-inositol 1,2,3,4,6-pentakisphosphate + ATP + H(+) = 1,5-bis(diphospho)-1D-myo-inositol 2,3,4,6-tetrakisphosphate + ADP</text>
        <dbReference type="Rhea" id="RHEA:10276"/>
        <dbReference type="ChEBI" id="CHEBI:15378"/>
        <dbReference type="ChEBI" id="CHEBI:30616"/>
        <dbReference type="ChEBI" id="CHEBI:58628"/>
        <dbReference type="ChEBI" id="CHEBI:77983"/>
        <dbReference type="ChEBI" id="CHEBI:456216"/>
        <dbReference type="EC" id="2.7.4.24"/>
    </reaction>
    <physiologicalReaction direction="left-to-right" evidence="8">
        <dbReference type="Rhea" id="RHEA:10277"/>
    </physiologicalReaction>
</comment>
<dbReference type="SUPFAM" id="SSF53254">
    <property type="entry name" value="Phosphoglycerate mutase-like"/>
    <property type="match status" value="1"/>
</dbReference>
<keyword evidence="3" id="KW-0597">Phosphoprotein</keyword>
<gene>
    <name evidence="13" type="ORF">AB1Y20_007112</name>
</gene>
<feature type="region of interest" description="Disordered" evidence="11">
    <location>
        <begin position="1"/>
        <end position="31"/>
    </location>
</feature>
<keyword evidence="14" id="KW-1185">Reference proteome</keyword>
<dbReference type="InterPro" id="IPR000560">
    <property type="entry name" value="His_Pase_clade-2"/>
</dbReference>
<reference evidence="13 14" key="1">
    <citation type="journal article" date="2024" name="Science">
        <title>Giant polyketide synthase enzymes in the biosynthesis of giant marine polyether toxins.</title>
        <authorList>
            <person name="Fallon T.R."/>
            <person name="Shende V.V."/>
            <person name="Wierzbicki I.H."/>
            <person name="Pendleton A.L."/>
            <person name="Watervoot N.F."/>
            <person name="Auber R.P."/>
            <person name="Gonzalez D.J."/>
            <person name="Wisecaver J.H."/>
            <person name="Moore B.S."/>
        </authorList>
    </citation>
    <scope>NUCLEOTIDE SEQUENCE [LARGE SCALE GENOMIC DNA]</scope>
    <source>
        <strain evidence="13 14">12B1</strain>
    </source>
</reference>
<dbReference type="Pfam" id="PF00328">
    <property type="entry name" value="His_Phos_2"/>
    <property type="match status" value="2"/>
</dbReference>
<organism evidence="13 14">
    <name type="scientific">Prymnesium parvum</name>
    <name type="common">Toxic golden alga</name>
    <dbReference type="NCBI Taxonomy" id="97485"/>
    <lineage>
        <taxon>Eukaryota</taxon>
        <taxon>Haptista</taxon>
        <taxon>Haptophyta</taxon>
        <taxon>Prymnesiophyceae</taxon>
        <taxon>Prymnesiales</taxon>
        <taxon>Prymnesiaceae</taxon>
        <taxon>Prymnesium</taxon>
    </lineage>
</organism>
<dbReference type="Gene3D" id="3.30.470.20">
    <property type="entry name" value="ATP-grasp fold, B domain"/>
    <property type="match status" value="1"/>
</dbReference>
<evidence type="ECO:0000256" key="2">
    <source>
        <dbReference type="ARBA" id="ARBA00022490"/>
    </source>
</evidence>
<evidence type="ECO:0000256" key="4">
    <source>
        <dbReference type="ARBA" id="ARBA00022679"/>
    </source>
</evidence>
<evidence type="ECO:0000256" key="5">
    <source>
        <dbReference type="ARBA" id="ARBA00022741"/>
    </source>
</evidence>
<evidence type="ECO:0000313" key="14">
    <source>
        <dbReference type="Proteomes" id="UP001515480"/>
    </source>
</evidence>
<keyword evidence="6 10" id="KW-0418">Kinase</keyword>
<keyword evidence="5 10" id="KW-0547">Nucleotide-binding</keyword>
<dbReference type="Proteomes" id="UP001515480">
    <property type="component" value="Unassembled WGS sequence"/>
</dbReference>
<evidence type="ECO:0000256" key="10">
    <source>
        <dbReference type="RuleBase" id="RU365032"/>
    </source>
</evidence>
<dbReference type="GO" id="GO:0000828">
    <property type="term" value="F:inositol hexakisphosphate kinase activity"/>
    <property type="evidence" value="ECO:0007669"/>
    <property type="project" value="TreeGrafter"/>
</dbReference>
<evidence type="ECO:0000259" key="12">
    <source>
        <dbReference type="Pfam" id="PF18086"/>
    </source>
</evidence>
<dbReference type="InterPro" id="IPR040557">
    <property type="entry name" value="VIP1_N"/>
</dbReference>
<dbReference type="PANTHER" id="PTHR12750">
    <property type="entry name" value="DIPHOSPHOINOSITOL PENTAKISPHOSPHATE KINASE"/>
    <property type="match status" value="1"/>
</dbReference>
<protein>
    <recommendedName>
        <fullName evidence="10">Inositol hexakisphosphate and diphosphoinositol-pentakisphosphate kinase</fullName>
        <ecNumber evidence="10">2.7.4.24</ecNumber>
    </recommendedName>
</protein>
<proteinExistence type="inferred from homology"/>
<dbReference type="GO" id="GO:0032958">
    <property type="term" value="P:inositol phosphate biosynthetic process"/>
    <property type="evidence" value="ECO:0007669"/>
    <property type="project" value="TreeGrafter"/>
</dbReference>
<sequence>MEDHGSPSAGEKWPCDEANEPIGCSTPPAAAEESVTPFRRRWLQSSNSKDHSIEERPLVIGVCAMRKKAKSKPMNELLQRLKGFTFGGVAEFEVRFFEEEVILKAPVEEWPLCDALIAFFSAGFPLKKAQAYAALRRPLVFNDLREQETLFDRRKVYQLLESNGVPVPKYTVFEPGRGYVVDEQEDYLEVNGCRIEKPLVEKPVSGEDHNIHLYYPRALGGGSKRLFRKVGDRSSQFYPDEHWTRIHDGNSYIYEELLQTEGTDVKVYTIGPEYAHAEARKSPVVDGKVMRNSNGREERYPVLLTGPEKEIARKVVLLFGQTICGFDLLRSNGNSYVCDVNGFSFVKDSQKFWDDSATLIRQLTLENLAPSHLERFPLSTNQLLQGGAFSGEEDDEGSRADLAGDEGELMCVVAIVRHGDRTPKQKLKFVTTEPELLALINEFLPEGEDELKLKNVRMMEELTNRIEALVARLEASRRRKEGDVSSDSDQTDEYFSQLTAVKQVLKSHPFHGIYRKAQLKVTSWEPCEDGRRIPTEAQFILKWGGELTDLGQLQAHNLGAKFRTLLYPGEKNGVLRLHATYRHDLKIYASDEGRVQMSAAAFTKGFLDLEGMLTPIMASLVSKNPSITSMLDDTPAPGREGMEQAKAVIHRVLTSDKSFESSSQSDLQLPPAYMSEITRGPTTTTNFVLQKHVPMMTRGGSWSCSLPVPSPFAPEPARVRGLGSMSASALKMATVRQPPAVETVSPLLTAIERGECSMLLRSLRAMGTPKQTLHELRELVDALVQELRDRAAPSHHKRSLSIESAADLARKTAGNKLPANGETLHLHHVRWAKLAKDFYKPKKQEFDTTKLPDIYDNAVYDILHNSHLGLKALTRLYIAARALASFVVPQEYGIEPHDKVTIGVSIGGSMLDKLRRDFLACMTTNQHQGERVHTLDHSQSGLKGVRTPKRHVRTRMYFTSESHIHSLFNVLRWGSTVVDGAPSIFSETARAKFDEMELCYLTHIVFRVLHKKSLDPSSKSAYTVQVFVSPGVPHYDFVLAEDYVSAEMLHNKGDTHHGIHNTETMILSSRDNLTLEEVDAFILQFVNQEEEDGRASESLSVS</sequence>
<dbReference type="AlphaFoldDB" id="A0AB34J0E4"/>
<dbReference type="GO" id="GO:0005829">
    <property type="term" value="C:cytosol"/>
    <property type="evidence" value="ECO:0007669"/>
    <property type="project" value="UniProtKB-SubCell"/>
</dbReference>
<evidence type="ECO:0000256" key="7">
    <source>
        <dbReference type="ARBA" id="ARBA00022840"/>
    </source>
</evidence>
<dbReference type="FunFam" id="3.30.470.20:FF:000036">
    <property type="entry name" value="Inositol hexakisphosphate and diphosphoinositol-pentakisphosphate kinase"/>
    <property type="match status" value="1"/>
</dbReference>
<evidence type="ECO:0000256" key="6">
    <source>
        <dbReference type="ARBA" id="ARBA00022777"/>
    </source>
</evidence>
<comment type="function">
    <text evidence="10">Bifunctional inositol kinase that acts in concert with the IP6K kinases to synthesize the diphosphate group-containing inositol pyrophosphates diphosphoinositol pentakisphosphate, PP-InsP5, and bis-diphosphoinositol tetrakisphosphate, (PP)2-InsP4. PP-InsP5 and (PP)2-InsP4, also respectively called InsP7 and InsP8, may regulate a variety of cellular processes, including apoptosis, vesicle trafficking, cytoskeletal dynamics, and exocytosis. Phosphorylates inositol hexakisphosphate (InsP6).</text>
</comment>
<dbReference type="InterPro" id="IPR029033">
    <property type="entry name" value="His_PPase_superfam"/>
</dbReference>
<dbReference type="EMBL" id="JBGBPQ010000015">
    <property type="protein sequence ID" value="KAL1510829.1"/>
    <property type="molecule type" value="Genomic_DNA"/>
</dbReference>
<evidence type="ECO:0000256" key="9">
    <source>
        <dbReference type="ARBA" id="ARBA00034629"/>
    </source>
</evidence>
<evidence type="ECO:0000313" key="13">
    <source>
        <dbReference type="EMBL" id="KAL1510829.1"/>
    </source>
</evidence>
<dbReference type="Pfam" id="PF18086">
    <property type="entry name" value="PPIP5K2_N"/>
    <property type="match status" value="1"/>
</dbReference>
<comment type="subcellular location">
    <subcellularLocation>
        <location evidence="10">Cytoplasm</location>
        <location evidence="10">Cytosol</location>
    </subcellularLocation>
</comment>
<keyword evidence="4 10" id="KW-0808">Transferase</keyword>